<evidence type="ECO:0000256" key="4">
    <source>
        <dbReference type="ARBA" id="ARBA00022723"/>
    </source>
</evidence>
<keyword evidence="12" id="KW-1185">Reference proteome</keyword>
<dbReference type="SUPFAM" id="SSF56219">
    <property type="entry name" value="DNase I-like"/>
    <property type="match status" value="1"/>
</dbReference>
<keyword evidence="9" id="KW-0732">Signal</keyword>
<dbReference type="GO" id="GO:0006281">
    <property type="term" value="P:DNA repair"/>
    <property type="evidence" value="ECO:0007669"/>
    <property type="project" value="UniProtKB-KW"/>
</dbReference>
<evidence type="ECO:0000256" key="5">
    <source>
        <dbReference type="ARBA" id="ARBA00022763"/>
    </source>
</evidence>
<dbReference type="InterPro" id="IPR005135">
    <property type="entry name" value="Endo/exonuclease/phosphatase"/>
</dbReference>
<dbReference type="RefSeq" id="WP_097045462.1">
    <property type="nucleotide sequence ID" value="NZ_OBEH01000002.1"/>
</dbReference>
<keyword evidence="4" id="KW-0479">Metal-binding</keyword>
<dbReference type="AlphaFoldDB" id="A0A285MS39"/>
<keyword evidence="5" id="KW-0227">DNA damage</keyword>
<dbReference type="OrthoDB" id="9778989at2"/>
<keyword evidence="7" id="KW-0460">Magnesium</keyword>
<reference evidence="12" key="1">
    <citation type="submission" date="2017-09" db="EMBL/GenBank/DDBJ databases">
        <authorList>
            <person name="Varghese N."/>
            <person name="Submissions S."/>
        </authorList>
    </citation>
    <scope>NUCLEOTIDE SEQUENCE [LARGE SCALE GENOMIC DNA]</scope>
    <source>
        <strain evidence="12">DSM 25885</strain>
    </source>
</reference>
<evidence type="ECO:0000256" key="1">
    <source>
        <dbReference type="ARBA" id="ARBA00001936"/>
    </source>
</evidence>
<comment type="cofactor">
    <cofactor evidence="2">
        <name>Mg(2+)</name>
        <dbReference type="ChEBI" id="CHEBI:18420"/>
    </cofactor>
</comment>
<keyword evidence="3" id="KW-0540">Nuclease</keyword>
<feature type="domain" description="Endonuclease/exonuclease/phosphatase" evidence="10">
    <location>
        <begin position="36"/>
        <end position="293"/>
    </location>
</feature>
<name>A0A285MS39_9FLAO</name>
<evidence type="ECO:0000256" key="7">
    <source>
        <dbReference type="ARBA" id="ARBA00022842"/>
    </source>
</evidence>
<evidence type="ECO:0000313" key="12">
    <source>
        <dbReference type="Proteomes" id="UP000219048"/>
    </source>
</evidence>
<dbReference type="GO" id="GO:0004519">
    <property type="term" value="F:endonuclease activity"/>
    <property type="evidence" value="ECO:0007669"/>
    <property type="project" value="UniProtKB-KW"/>
</dbReference>
<evidence type="ECO:0000256" key="3">
    <source>
        <dbReference type="ARBA" id="ARBA00022722"/>
    </source>
</evidence>
<dbReference type="InterPro" id="IPR051547">
    <property type="entry name" value="TDP2-like"/>
</dbReference>
<dbReference type="Gene3D" id="3.60.10.10">
    <property type="entry name" value="Endonuclease/exonuclease/phosphatase"/>
    <property type="match status" value="1"/>
</dbReference>
<evidence type="ECO:0000256" key="2">
    <source>
        <dbReference type="ARBA" id="ARBA00001946"/>
    </source>
</evidence>
<evidence type="ECO:0000256" key="9">
    <source>
        <dbReference type="SAM" id="SignalP"/>
    </source>
</evidence>
<keyword evidence="6 11" id="KW-0378">Hydrolase</keyword>
<dbReference type="EMBL" id="OBEH01000002">
    <property type="protein sequence ID" value="SNZ00019.1"/>
    <property type="molecule type" value="Genomic_DNA"/>
</dbReference>
<evidence type="ECO:0000256" key="8">
    <source>
        <dbReference type="ARBA" id="ARBA00023204"/>
    </source>
</evidence>
<evidence type="ECO:0000313" key="11">
    <source>
        <dbReference type="EMBL" id="SNZ00019.1"/>
    </source>
</evidence>
<comment type="cofactor">
    <cofactor evidence="1">
        <name>Mn(2+)</name>
        <dbReference type="ChEBI" id="CHEBI:29035"/>
    </cofactor>
</comment>
<dbReference type="GO" id="GO:0046872">
    <property type="term" value="F:metal ion binding"/>
    <property type="evidence" value="ECO:0007669"/>
    <property type="project" value="UniProtKB-KW"/>
</dbReference>
<evidence type="ECO:0000259" key="10">
    <source>
        <dbReference type="Pfam" id="PF03372"/>
    </source>
</evidence>
<keyword evidence="11" id="KW-0269">Exonuclease</keyword>
<dbReference type="Proteomes" id="UP000219048">
    <property type="component" value="Unassembled WGS sequence"/>
</dbReference>
<keyword evidence="8" id="KW-0234">DNA repair</keyword>
<dbReference type="PANTHER" id="PTHR15822:SF4">
    <property type="entry name" value="TYROSYL-DNA PHOSPHODIESTERASE 2"/>
    <property type="match status" value="1"/>
</dbReference>
<proteinExistence type="predicted"/>
<accession>A0A285MS39</accession>
<dbReference type="Pfam" id="PF03372">
    <property type="entry name" value="Exo_endo_phos"/>
    <property type="match status" value="1"/>
</dbReference>
<protein>
    <submittedName>
        <fullName evidence="11">Metal-dependent hydrolase, endonuclease/exonuclease/phosphatase family</fullName>
    </submittedName>
</protein>
<evidence type="ECO:0000256" key="6">
    <source>
        <dbReference type="ARBA" id="ARBA00022801"/>
    </source>
</evidence>
<sequence length="302" mass="34500">MIHTKKLTLSILFIFIAVLSGLAQTEEDKSETLKVMSYNIWNGFEWGKDTERKAKCIEWIKSKKPDVVALQELCGYTEEMLKEDALKWGHEYVQLLKTEGYPTALTSNRPIKLKERKIDSFWHGVLHCETYGIDFYVVHLSPADAKFRLKEAKMIAQDIQESKSDNYIILGDFNASSPFDAYALEKNNSLHEKYRPKGDNKYSNLLNGNFDYSVIGQFLACPAVDLALNKVDLVNAGHTFPTPALTGKYNNTDKSIVANRVRIDYIFASPNLSNTCEKLEILNQKKTHELSDHYPLMAEFKL</sequence>
<gene>
    <name evidence="11" type="ORF">SAMN06265377_1836</name>
</gene>
<dbReference type="GO" id="GO:0004527">
    <property type="term" value="F:exonuclease activity"/>
    <property type="evidence" value="ECO:0007669"/>
    <property type="project" value="UniProtKB-KW"/>
</dbReference>
<feature type="chain" id="PRO_5011973088" evidence="9">
    <location>
        <begin position="26"/>
        <end position="302"/>
    </location>
</feature>
<dbReference type="InterPro" id="IPR036691">
    <property type="entry name" value="Endo/exonu/phosph_ase_sf"/>
</dbReference>
<feature type="signal peptide" evidence="9">
    <location>
        <begin position="1"/>
        <end position="25"/>
    </location>
</feature>
<organism evidence="11 12">
    <name type="scientific">Flagellimonas pacifica</name>
    <dbReference type="NCBI Taxonomy" id="1247520"/>
    <lineage>
        <taxon>Bacteria</taxon>
        <taxon>Pseudomonadati</taxon>
        <taxon>Bacteroidota</taxon>
        <taxon>Flavobacteriia</taxon>
        <taxon>Flavobacteriales</taxon>
        <taxon>Flavobacteriaceae</taxon>
        <taxon>Flagellimonas</taxon>
    </lineage>
</organism>
<dbReference type="PANTHER" id="PTHR15822">
    <property type="entry name" value="TRAF AND TNF RECEPTOR-ASSOCIATED PROTEIN"/>
    <property type="match status" value="1"/>
</dbReference>
<keyword evidence="11" id="KW-0255">Endonuclease</keyword>